<proteinExistence type="inferred from homology"/>
<evidence type="ECO:0000256" key="3">
    <source>
        <dbReference type="ARBA" id="ARBA00022793"/>
    </source>
</evidence>
<dbReference type="Gene3D" id="3.90.100.10">
    <property type="entry name" value="Orn/Lys/Arg decarboxylase, C-terminal domain"/>
    <property type="match status" value="1"/>
</dbReference>
<keyword evidence="9" id="KW-1185">Reference proteome</keyword>
<dbReference type="KEGG" id="cwo:Cwoe_2805"/>
<dbReference type="InterPro" id="IPR036633">
    <property type="entry name" value="Prn/Lys/Arg_de-COase_C_sf"/>
</dbReference>
<dbReference type="PANTHER" id="PTHR43277:SF4">
    <property type="entry name" value="ARGININE DECARBOXYLASE"/>
    <property type="match status" value="1"/>
</dbReference>
<dbReference type="InterPro" id="IPR000310">
    <property type="entry name" value="Orn/Lys/Arg_deCO2ase_major_dom"/>
</dbReference>
<name>D3FAR1_CONWI</name>
<protein>
    <submittedName>
        <fullName evidence="8">Orn/Lys/Arg decarboxylase major region</fullName>
    </submittedName>
</protein>
<sequence>MSGAGDQREMPYLRSLLEHAELDPGRYNVPAHRGGPRAPRALVDALGERALALDIPPLVWGIDDGPRPTPFEQAQLLAAEAWGAQRTWFLLNGASQANHVASLALAQRGRHVLMQRNVHSSAIDGLTLSGLEPRFVLPEVDEAMGIAHCLLPETLDAALREDADVSGVIVVSPTYYGMAADVEGLVAVAHRHGVPIVVDQAWGAHFAFHDELPLDALAAGADLVISSTHKLLGSLTQSAMLHLGPDSMLDQETVDRAVTMLDSTSPNALLGASLDAARQRAAVDGRELIGATLRALERIRADVQALPGVDVLDERLVGRMGIAAIDPFRMAIDVSGTGRSGIELQPLLRTTRGVFVELASAHALVAIFSIGDEEGDGERLVAALRDALEASEGAPATRALLAPRYGPLAISPRATFLARHEHVPLEQASGRICAESLAVYPPGIPNVLAGEELTPAIVAFLAASVASGSMVRGASDRSLRTLRVVVTDDDTRAE</sequence>
<evidence type="ECO:0000313" key="9">
    <source>
        <dbReference type="Proteomes" id="UP000008229"/>
    </source>
</evidence>
<feature type="domain" description="Orn/Lys/Arg decarboxylases family 1 pyridoxal-P attachment site" evidence="6">
    <location>
        <begin position="11"/>
        <end position="307"/>
    </location>
</feature>
<feature type="domain" description="Orn/Lys/Arg decarboxylase C-terminal" evidence="7">
    <location>
        <begin position="418"/>
        <end position="465"/>
    </location>
</feature>
<gene>
    <name evidence="8" type="ordered locus">Cwoe_2805</name>
</gene>
<reference evidence="9" key="2">
    <citation type="submission" date="2010-01" db="EMBL/GenBank/DDBJ databases">
        <title>The complete genome of Conexibacter woesei DSM 14684.</title>
        <authorList>
            <consortium name="US DOE Joint Genome Institute (JGI-PGF)"/>
            <person name="Lucas S."/>
            <person name="Copeland A."/>
            <person name="Lapidus A."/>
            <person name="Glavina del Rio T."/>
            <person name="Dalin E."/>
            <person name="Tice H."/>
            <person name="Bruce D."/>
            <person name="Goodwin L."/>
            <person name="Pitluck S."/>
            <person name="Kyrpides N."/>
            <person name="Mavromatis K."/>
            <person name="Ivanova N."/>
            <person name="Mikhailova N."/>
            <person name="Chertkov O."/>
            <person name="Brettin T."/>
            <person name="Detter J.C."/>
            <person name="Han C."/>
            <person name="Larimer F."/>
            <person name="Land M."/>
            <person name="Hauser L."/>
            <person name="Markowitz V."/>
            <person name="Cheng J.-F."/>
            <person name="Hugenholtz P."/>
            <person name="Woyke T."/>
            <person name="Wu D."/>
            <person name="Pukall R."/>
            <person name="Steenblock K."/>
            <person name="Schneider S."/>
            <person name="Klenk H.-P."/>
            <person name="Eisen J.A."/>
        </authorList>
    </citation>
    <scope>NUCLEOTIDE SEQUENCE [LARGE SCALE GENOMIC DNA]</scope>
    <source>
        <strain evidence="9">DSM 14684 / CIP 108061 / JCM 11494 / NBRC 100937 / ID131577</strain>
    </source>
</reference>
<keyword evidence="3" id="KW-0210">Decarboxylase</keyword>
<keyword evidence="4" id="KW-0663">Pyridoxal phosphate</keyword>
<comment type="similarity">
    <text evidence="2">Belongs to the Orn/Lys/Arg decarboxylase class-I family.</text>
</comment>
<dbReference type="SUPFAM" id="SSF55904">
    <property type="entry name" value="Ornithine decarboxylase C-terminal domain"/>
    <property type="match status" value="1"/>
</dbReference>
<dbReference type="PANTHER" id="PTHR43277">
    <property type="entry name" value="ARGININE DECARBOXYLASE"/>
    <property type="match status" value="1"/>
</dbReference>
<evidence type="ECO:0000259" key="7">
    <source>
        <dbReference type="Pfam" id="PF03711"/>
    </source>
</evidence>
<evidence type="ECO:0000313" key="8">
    <source>
        <dbReference type="EMBL" id="ADB51224.1"/>
    </source>
</evidence>
<dbReference type="Proteomes" id="UP000008229">
    <property type="component" value="Chromosome"/>
</dbReference>
<dbReference type="HOGENOM" id="CLU_025925_2_0_11"/>
<dbReference type="EMBL" id="CP001854">
    <property type="protein sequence ID" value="ADB51224.1"/>
    <property type="molecule type" value="Genomic_DNA"/>
</dbReference>
<dbReference type="Pfam" id="PF03711">
    <property type="entry name" value="OKR_DC_1_C"/>
    <property type="match status" value="1"/>
</dbReference>
<accession>D3FAR1</accession>
<dbReference type="InterPro" id="IPR015424">
    <property type="entry name" value="PyrdxlP-dep_Trfase"/>
</dbReference>
<dbReference type="OrthoDB" id="9815233at2"/>
<dbReference type="Pfam" id="PF01276">
    <property type="entry name" value="OKR_DC_1"/>
    <property type="match status" value="1"/>
</dbReference>
<evidence type="ECO:0000259" key="6">
    <source>
        <dbReference type="Pfam" id="PF01276"/>
    </source>
</evidence>
<keyword evidence="5" id="KW-0456">Lyase</keyword>
<dbReference type="InterPro" id="IPR052357">
    <property type="entry name" value="Orn_Lys_Arg_decarboxylase-I"/>
</dbReference>
<evidence type="ECO:0000256" key="2">
    <source>
        <dbReference type="ARBA" id="ARBA00010671"/>
    </source>
</evidence>
<dbReference type="eggNOG" id="COG1982">
    <property type="taxonomic scope" value="Bacteria"/>
</dbReference>
<dbReference type="InterPro" id="IPR008286">
    <property type="entry name" value="Prn/Lys/Arg_de-COase_C"/>
</dbReference>
<dbReference type="Gene3D" id="3.40.640.10">
    <property type="entry name" value="Type I PLP-dependent aspartate aminotransferase-like (Major domain)"/>
    <property type="match status" value="1"/>
</dbReference>
<evidence type="ECO:0000256" key="4">
    <source>
        <dbReference type="ARBA" id="ARBA00022898"/>
    </source>
</evidence>
<evidence type="ECO:0000256" key="5">
    <source>
        <dbReference type="ARBA" id="ARBA00023239"/>
    </source>
</evidence>
<reference evidence="8 9" key="1">
    <citation type="journal article" date="2010" name="Stand. Genomic Sci.">
        <title>Complete genome sequence of Conexibacter woesei type strain (ID131577).</title>
        <authorList>
            <person name="Pukall R."/>
            <person name="Lapidus A."/>
            <person name="Glavina Del Rio T."/>
            <person name="Copeland A."/>
            <person name="Tice H."/>
            <person name="Cheng J.-F."/>
            <person name="Lucas S."/>
            <person name="Chen F."/>
            <person name="Nolan M."/>
            <person name="Bruce D."/>
            <person name="Goodwin L."/>
            <person name="Pitluck S."/>
            <person name="Mavromatis K."/>
            <person name="Ivanova N."/>
            <person name="Ovchinnikova G."/>
            <person name="Pati A."/>
            <person name="Chen A."/>
            <person name="Palaniappan K."/>
            <person name="Land M."/>
            <person name="Hauser L."/>
            <person name="Chang Y.-J."/>
            <person name="Jeffries C.D."/>
            <person name="Chain P."/>
            <person name="Meincke L."/>
            <person name="Sims D."/>
            <person name="Brettin T."/>
            <person name="Detter J.C."/>
            <person name="Rohde M."/>
            <person name="Goeker M."/>
            <person name="Bristow J."/>
            <person name="Eisen J.A."/>
            <person name="Markowitz V."/>
            <person name="Kyrpides N.C."/>
            <person name="Klenk H.-P."/>
            <person name="Hugenholtz P."/>
        </authorList>
    </citation>
    <scope>NUCLEOTIDE SEQUENCE [LARGE SCALE GENOMIC DNA]</scope>
    <source>
        <strain evidence="9">DSM 14684 / CIP 108061 / JCM 11494 / NBRC 100937 / ID131577</strain>
    </source>
</reference>
<dbReference type="SUPFAM" id="SSF53383">
    <property type="entry name" value="PLP-dependent transferases"/>
    <property type="match status" value="1"/>
</dbReference>
<organism evidence="8 9">
    <name type="scientific">Conexibacter woesei (strain DSM 14684 / CCUG 47730 / CIP 108061 / JCM 11494 / NBRC 100937 / ID131577)</name>
    <dbReference type="NCBI Taxonomy" id="469383"/>
    <lineage>
        <taxon>Bacteria</taxon>
        <taxon>Bacillati</taxon>
        <taxon>Actinomycetota</taxon>
        <taxon>Thermoleophilia</taxon>
        <taxon>Solirubrobacterales</taxon>
        <taxon>Conexibacteraceae</taxon>
        <taxon>Conexibacter</taxon>
    </lineage>
</organism>
<dbReference type="RefSeq" id="WP_012934275.1">
    <property type="nucleotide sequence ID" value="NC_013739.1"/>
</dbReference>
<dbReference type="STRING" id="469383.Cwoe_2805"/>
<evidence type="ECO:0000256" key="1">
    <source>
        <dbReference type="ARBA" id="ARBA00001933"/>
    </source>
</evidence>
<dbReference type="GO" id="GO:0016831">
    <property type="term" value="F:carboxy-lyase activity"/>
    <property type="evidence" value="ECO:0007669"/>
    <property type="project" value="UniProtKB-KW"/>
</dbReference>
<comment type="cofactor">
    <cofactor evidence="1">
        <name>pyridoxal 5'-phosphate</name>
        <dbReference type="ChEBI" id="CHEBI:597326"/>
    </cofactor>
</comment>
<dbReference type="AlphaFoldDB" id="D3FAR1"/>
<dbReference type="InterPro" id="IPR015421">
    <property type="entry name" value="PyrdxlP-dep_Trfase_major"/>
</dbReference>